<dbReference type="InterPro" id="IPR008969">
    <property type="entry name" value="CarboxyPept-like_regulatory"/>
</dbReference>
<evidence type="ECO:0000313" key="1">
    <source>
        <dbReference type="EMBL" id="SDR81703.1"/>
    </source>
</evidence>
<dbReference type="RefSeq" id="WP_317039109.1">
    <property type="nucleotide sequence ID" value="NZ_JBLXFM010000008.1"/>
</dbReference>
<dbReference type="STRING" id="1249933.SAMN04489797_0202"/>
<name>A0A1H1M4I7_9FLAO</name>
<organism evidence="1 2">
    <name type="scientific">Winogradskyella sediminis</name>
    <dbReference type="NCBI Taxonomy" id="1382466"/>
    <lineage>
        <taxon>Bacteria</taxon>
        <taxon>Pseudomonadati</taxon>
        <taxon>Bacteroidota</taxon>
        <taxon>Flavobacteriia</taxon>
        <taxon>Flavobacteriales</taxon>
        <taxon>Flavobacteriaceae</taxon>
        <taxon>Winogradskyella</taxon>
    </lineage>
</organism>
<sequence length="838" mass="95572">MSLFVKGVHHLNINQTIMAKNLLCCVLFFSTCFISAQIKGHITDQNNEALPFVNILIENTYKGTTSNDDGYYELNITTPNTYTIAYSYLGYKTIKKTVTIQSFPYELDITLIEESVSLNEVVIDADNDPANAIMRQAVAKREENLAKINSFKADFYSRGLIKIKDAPKKIMGQEVGDLGGGLDSTRSGIIYLSETISKIQFLSPDKLKEKITASKISGDSNGFSFNSALDVDFNFYKNTISFGNEIISPIANNAFSYYRYKLEGVFYDDRGNLINKISVIPKRKNDPVFSGFIYIVEDQWNIFALELDITGTQARIPMVDVIALQQSFSYSESDDIWALISQSIDFKYALFGIKGEGRFTAVYSNYDFNLGLTRNDFSREIVAYEKEANKKDSIFWNTVRPVPLTLEERTDYIKKDSIQILQESKPYLDSLDRAKNRFKLGNILGYTYQNSHKDYRLGYDIPLTGLQFNTVQGYTVDANLFYTKNYDDYNRFLRASGTLQYGFSEERLRATGTLLYKFNSFSNSFLRLSGGVSTEQFNPSNPISPLVNSISTLFFEDNYIKLYDKSYVALNYSEELFNGFRLYAGLSYERRNALFNTTDQTFFNEKDDVYTSNNPLDISAFGITPFETHHIVKGNITARINFGQEYLSYPDAKYNVGNEDYPTLYLGYETGFGATNSDYNFNQIKASLTQSLSIKDKGRLNYNLKAGTFFNADDIAFMDYQHFNGNQTHISTEGNYTNVFNNLDYYAASTNDSYFEGHLEHDFNGFLLGKLPLLNTLNFNLVVGAHILATPDFKPYQEYSVGIDNIGWGKWRFLRVDYLRSYQSGFQSDAIVFGLKFF</sequence>
<dbReference type="SUPFAM" id="SSF49464">
    <property type="entry name" value="Carboxypeptidase regulatory domain-like"/>
    <property type="match status" value="1"/>
</dbReference>
<dbReference type="Proteomes" id="UP000198963">
    <property type="component" value="Chromosome I"/>
</dbReference>
<keyword evidence="2" id="KW-1185">Reference proteome</keyword>
<dbReference type="InterPro" id="IPR043741">
    <property type="entry name" value="DUF5686"/>
</dbReference>
<dbReference type="Pfam" id="PF18939">
    <property type="entry name" value="DUF5686"/>
    <property type="match status" value="1"/>
</dbReference>
<reference evidence="1 2" key="1">
    <citation type="submission" date="2016-10" db="EMBL/GenBank/DDBJ databases">
        <authorList>
            <person name="Varghese N."/>
            <person name="Submissions S."/>
        </authorList>
    </citation>
    <scope>NUCLEOTIDE SEQUENCE [LARGE SCALE GENOMIC DNA]</scope>
    <source>
        <strain evidence="1 2">RHA_55</strain>
    </source>
</reference>
<protein>
    <submittedName>
        <fullName evidence="1">CarboxypepD_reg-like domain-containing protein</fullName>
    </submittedName>
</protein>
<accession>A0A1H1M4I7</accession>
<evidence type="ECO:0000313" key="2">
    <source>
        <dbReference type="Proteomes" id="UP000198963"/>
    </source>
</evidence>
<dbReference type="AlphaFoldDB" id="A0A1H1M4I7"/>
<dbReference type="EMBL" id="LT629774">
    <property type="protein sequence ID" value="SDR81703.1"/>
    <property type="molecule type" value="Genomic_DNA"/>
</dbReference>
<proteinExistence type="predicted"/>
<dbReference type="Gene3D" id="2.60.40.1120">
    <property type="entry name" value="Carboxypeptidase-like, regulatory domain"/>
    <property type="match status" value="1"/>
</dbReference>
<dbReference type="Pfam" id="PF13715">
    <property type="entry name" value="CarbopepD_reg_2"/>
    <property type="match status" value="1"/>
</dbReference>
<gene>
    <name evidence="1" type="ORF">SAMN04489797_0202</name>
</gene>